<organism evidence="1">
    <name type="scientific">viral metagenome</name>
    <dbReference type="NCBI Taxonomy" id="1070528"/>
    <lineage>
        <taxon>unclassified sequences</taxon>
        <taxon>metagenomes</taxon>
        <taxon>organismal metagenomes</taxon>
    </lineage>
</organism>
<sequence length="61" mass="7131">MKASLQYPYYYAWGNNPKRIKMCLRPCKIIAHGKMNSRLIEFKNGQQEIVSGNSLRKIKKS</sequence>
<gene>
    <name evidence="1" type="ORF">MM415A02653_0011</name>
</gene>
<name>A0A6M3JU62_9ZZZZ</name>
<proteinExistence type="predicted"/>
<dbReference type="EMBL" id="MT141969">
    <property type="protein sequence ID" value="QJA72672.1"/>
    <property type="molecule type" value="Genomic_DNA"/>
</dbReference>
<reference evidence="1" key="1">
    <citation type="submission" date="2020-03" db="EMBL/GenBank/DDBJ databases">
        <title>The deep terrestrial virosphere.</title>
        <authorList>
            <person name="Holmfeldt K."/>
            <person name="Nilsson E."/>
            <person name="Simone D."/>
            <person name="Lopez-Fernandez M."/>
            <person name="Wu X."/>
            <person name="de Brujin I."/>
            <person name="Lundin D."/>
            <person name="Andersson A."/>
            <person name="Bertilsson S."/>
            <person name="Dopson M."/>
        </authorList>
    </citation>
    <scope>NUCLEOTIDE SEQUENCE</scope>
    <source>
        <strain evidence="1">MM415A02653</strain>
    </source>
</reference>
<dbReference type="AlphaFoldDB" id="A0A6M3JU62"/>
<accession>A0A6M3JU62</accession>
<evidence type="ECO:0000313" key="1">
    <source>
        <dbReference type="EMBL" id="QJA72672.1"/>
    </source>
</evidence>
<protein>
    <submittedName>
        <fullName evidence="1">Uncharacterized protein</fullName>
    </submittedName>
</protein>